<evidence type="ECO:0000313" key="5">
    <source>
        <dbReference type="EMBL" id="BCS27690.1"/>
    </source>
</evidence>
<reference evidence="5" key="2">
    <citation type="submission" date="2021-02" db="EMBL/GenBank/DDBJ databases">
        <title>Aspergillus puulaauensis MK2 genome sequence.</title>
        <authorList>
            <person name="Futagami T."/>
            <person name="Mori K."/>
            <person name="Kadooka C."/>
            <person name="Tanaka T."/>
        </authorList>
    </citation>
    <scope>NUCLEOTIDE SEQUENCE</scope>
    <source>
        <strain evidence="5">MK2</strain>
    </source>
</reference>
<protein>
    <recommendedName>
        <fullName evidence="7">NAD(P)-binding protein</fullName>
    </recommendedName>
</protein>
<keyword evidence="2" id="KW-0521">NADP</keyword>
<proteinExistence type="inferred from homology"/>
<evidence type="ECO:0000313" key="6">
    <source>
        <dbReference type="Proteomes" id="UP000654913"/>
    </source>
</evidence>
<dbReference type="GO" id="GO:0005737">
    <property type="term" value="C:cytoplasm"/>
    <property type="evidence" value="ECO:0007669"/>
    <property type="project" value="TreeGrafter"/>
</dbReference>
<keyword evidence="6" id="KW-1185">Reference proteome</keyword>
<dbReference type="InterPro" id="IPR020904">
    <property type="entry name" value="Sc_DH/Rdtase_CS"/>
</dbReference>
<dbReference type="GO" id="GO:0044550">
    <property type="term" value="P:secondary metabolite biosynthetic process"/>
    <property type="evidence" value="ECO:0007669"/>
    <property type="project" value="UniProtKB-ARBA"/>
</dbReference>
<dbReference type="PRINTS" id="PR00080">
    <property type="entry name" value="SDRFAMILY"/>
</dbReference>
<keyword evidence="3" id="KW-0560">Oxidoreductase</keyword>
<dbReference type="RefSeq" id="XP_041559884.1">
    <property type="nucleotide sequence ID" value="XM_041694011.1"/>
</dbReference>
<reference evidence="5" key="1">
    <citation type="submission" date="2021-01" db="EMBL/GenBank/DDBJ databases">
        <authorList>
            <consortium name="Aspergillus puulaauensis MK2 genome sequencing consortium"/>
            <person name="Kazuki M."/>
            <person name="Futagami T."/>
        </authorList>
    </citation>
    <scope>NUCLEOTIDE SEQUENCE</scope>
    <source>
        <strain evidence="5">MK2</strain>
    </source>
</reference>
<organism evidence="5 6">
    <name type="scientific">Aspergillus puulaauensis</name>
    <dbReference type="NCBI Taxonomy" id="1220207"/>
    <lineage>
        <taxon>Eukaryota</taxon>
        <taxon>Fungi</taxon>
        <taxon>Dikarya</taxon>
        <taxon>Ascomycota</taxon>
        <taxon>Pezizomycotina</taxon>
        <taxon>Eurotiomycetes</taxon>
        <taxon>Eurotiomycetidae</taxon>
        <taxon>Eurotiales</taxon>
        <taxon>Aspergillaceae</taxon>
        <taxon>Aspergillus</taxon>
    </lineage>
</organism>
<evidence type="ECO:0008006" key="7">
    <source>
        <dbReference type="Google" id="ProtNLM"/>
    </source>
</evidence>
<gene>
    <name evidence="5" type="ORF">APUU_60738A</name>
</gene>
<dbReference type="PANTHER" id="PTHR44229:SF4">
    <property type="entry name" value="15-HYDROXYPROSTAGLANDIN DEHYDROGENASE [NAD(+)]"/>
    <property type="match status" value="1"/>
</dbReference>
<dbReference type="GeneID" id="64977695"/>
<dbReference type="GO" id="GO:0016616">
    <property type="term" value="F:oxidoreductase activity, acting on the CH-OH group of donors, NAD or NADP as acceptor"/>
    <property type="evidence" value="ECO:0007669"/>
    <property type="project" value="TreeGrafter"/>
</dbReference>
<dbReference type="Proteomes" id="UP000654913">
    <property type="component" value="Chromosome 6"/>
</dbReference>
<dbReference type="KEGG" id="apuu:APUU_60738A"/>
<sequence>MPALNLQNKKAIITGGGSGIGLSFAKTLYDNGCSVLLADLALHASAKEWLERIETGPSARVRFHATDVTDWNQLEAAFDAFARAFGGTPDIIVPGAGVYEPSSNNFWADLDSPSHYKVLDVNIVHPIKMSRIAIRRLRRAERPGVIVHLSSITAQIPSVVNPLYSVSKQAISQFVRCMAPLDTLAGIRVVAVAPGVVDTPLFRDSAKARAHIDLENDFTLPPDEVVKAMLSLVTSTKYPSGTVLEIGDIGGWREVGLFNDPGPQGRSTLPRPRAKDAIKLVEQALQTDAAEGQVDAAKPRL</sequence>
<evidence type="ECO:0000256" key="1">
    <source>
        <dbReference type="ARBA" id="ARBA00006484"/>
    </source>
</evidence>
<dbReference type="PRINTS" id="PR00081">
    <property type="entry name" value="GDHRDH"/>
</dbReference>
<dbReference type="Gene3D" id="3.40.50.720">
    <property type="entry name" value="NAD(P)-binding Rossmann-like Domain"/>
    <property type="match status" value="1"/>
</dbReference>
<dbReference type="SUPFAM" id="SSF51735">
    <property type="entry name" value="NAD(P)-binding Rossmann-fold domains"/>
    <property type="match status" value="1"/>
</dbReference>
<dbReference type="Pfam" id="PF00106">
    <property type="entry name" value="adh_short"/>
    <property type="match status" value="1"/>
</dbReference>
<dbReference type="PROSITE" id="PS00061">
    <property type="entry name" value="ADH_SHORT"/>
    <property type="match status" value="1"/>
</dbReference>
<dbReference type="EMBL" id="AP024448">
    <property type="protein sequence ID" value="BCS27690.1"/>
    <property type="molecule type" value="Genomic_DNA"/>
</dbReference>
<accession>A0A7R7XTZ1</accession>
<evidence type="ECO:0000256" key="2">
    <source>
        <dbReference type="ARBA" id="ARBA00022857"/>
    </source>
</evidence>
<name>A0A7R7XTZ1_9EURO</name>
<dbReference type="AlphaFoldDB" id="A0A7R7XTZ1"/>
<evidence type="ECO:0000256" key="3">
    <source>
        <dbReference type="ARBA" id="ARBA00023002"/>
    </source>
</evidence>
<comment type="similarity">
    <text evidence="1 4">Belongs to the short-chain dehydrogenases/reductases (SDR) family.</text>
</comment>
<dbReference type="PANTHER" id="PTHR44229">
    <property type="entry name" value="15-HYDROXYPROSTAGLANDIN DEHYDROGENASE [NAD(+)]"/>
    <property type="match status" value="1"/>
</dbReference>
<dbReference type="InterPro" id="IPR002347">
    <property type="entry name" value="SDR_fam"/>
</dbReference>
<dbReference type="OrthoDB" id="5296at2759"/>
<dbReference type="InterPro" id="IPR036291">
    <property type="entry name" value="NAD(P)-bd_dom_sf"/>
</dbReference>
<evidence type="ECO:0000256" key="4">
    <source>
        <dbReference type="RuleBase" id="RU000363"/>
    </source>
</evidence>